<dbReference type="SUPFAM" id="SSF53474">
    <property type="entry name" value="alpha/beta-Hydrolases"/>
    <property type="match status" value="2"/>
</dbReference>
<dbReference type="PANTHER" id="PTHR17630:SF97">
    <property type="entry name" value="ENDO-1,31,4-BETA-D-GLUCANASE-LIKE"/>
    <property type="match status" value="1"/>
</dbReference>
<evidence type="ECO:0000313" key="4">
    <source>
        <dbReference type="Proteomes" id="UP000290289"/>
    </source>
</evidence>
<evidence type="ECO:0000259" key="2">
    <source>
        <dbReference type="Pfam" id="PF01738"/>
    </source>
</evidence>
<dbReference type="Proteomes" id="UP000290289">
    <property type="component" value="Chromosome 16"/>
</dbReference>
<name>A0A498HQA9_MALDO</name>
<comment type="caution">
    <text evidence="3">The sequence shown here is derived from an EMBL/GenBank/DDBJ whole genome shotgun (WGS) entry which is preliminary data.</text>
</comment>
<organism evidence="3 4">
    <name type="scientific">Malus domestica</name>
    <name type="common">Apple</name>
    <name type="synonym">Pyrus malus</name>
    <dbReference type="NCBI Taxonomy" id="3750"/>
    <lineage>
        <taxon>Eukaryota</taxon>
        <taxon>Viridiplantae</taxon>
        <taxon>Streptophyta</taxon>
        <taxon>Embryophyta</taxon>
        <taxon>Tracheophyta</taxon>
        <taxon>Spermatophyta</taxon>
        <taxon>Magnoliopsida</taxon>
        <taxon>eudicotyledons</taxon>
        <taxon>Gunneridae</taxon>
        <taxon>Pentapetalae</taxon>
        <taxon>rosids</taxon>
        <taxon>fabids</taxon>
        <taxon>Rosales</taxon>
        <taxon>Rosaceae</taxon>
        <taxon>Amygdaloideae</taxon>
        <taxon>Maleae</taxon>
        <taxon>Malus</taxon>
    </lineage>
</organism>
<dbReference type="Gene3D" id="3.40.50.1820">
    <property type="entry name" value="alpha/beta hydrolase"/>
    <property type="match status" value="2"/>
</dbReference>
<dbReference type="STRING" id="3750.A0A498HQA9"/>
<feature type="domain" description="Dienelactone hydrolase" evidence="2">
    <location>
        <begin position="305"/>
        <end position="511"/>
    </location>
</feature>
<proteinExistence type="predicted"/>
<accession>A0A498HQA9</accession>
<keyword evidence="4" id="KW-1185">Reference proteome</keyword>
<evidence type="ECO:0000256" key="1">
    <source>
        <dbReference type="SAM" id="MobiDB-lite"/>
    </source>
</evidence>
<sequence>MASSQCCSNPPTLNPSSGTGHVENLGGLDSYVTGSPHSNLAVLLVSDIHGFEAPKLRKLADKVAAAGFFVVVPDFFNKDPYAPDDANRPFDDKGFEAAKPFLEALKSKGVSAIGAAGFCWGAKVVVELAKLPLIQAAVLCHPAVVTVDDFKEVKVPISILGAEIDQMCPPEVVKQFEDVLTAKPEVKSHVKIFPKVAHGWTVRYNVEDKAACKAAEEAHQDLLEWFLNHIKSLVKIFPEVEPEVRRDDEADCKVAEEANQDLVFVFVNSEEKKKKEIMASSECCSNPPALNPSSGSGHVEKLGGFDSYVTGSPDSKLAVLLVHDAFGYEAPKARMLADKIAAAGFIVVLPDFFNRDPFNGDLASIPVWIKAHAPDKTIEDAKLVIEALKSKGVSAIGAVGFCWGGKGVVELAKHDFIQAAVLCHPSFVTLDDIKAVKVPISVLGAEIDQLTPPEVVKQFEEVLTAKPEIKSHVKIFPKIAHGWTLRYNDEDEAAVKAAEEAHQDLLGWFLEHIK</sequence>
<dbReference type="InterPro" id="IPR029058">
    <property type="entry name" value="AB_hydrolase_fold"/>
</dbReference>
<feature type="compositionally biased region" description="Polar residues" evidence="1">
    <location>
        <begin position="1"/>
        <end position="19"/>
    </location>
</feature>
<feature type="domain" description="Dienelactone hydrolase" evidence="2">
    <location>
        <begin position="29"/>
        <end position="228"/>
    </location>
</feature>
<dbReference type="EMBL" id="RDQH01000342">
    <property type="protein sequence ID" value="RXH72112.1"/>
    <property type="molecule type" value="Genomic_DNA"/>
</dbReference>
<dbReference type="GO" id="GO:0016787">
    <property type="term" value="F:hydrolase activity"/>
    <property type="evidence" value="ECO:0007669"/>
    <property type="project" value="InterPro"/>
</dbReference>
<protein>
    <recommendedName>
        <fullName evidence="2">Dienelactone hydrolase domain-containing protein</fullName>
    </recommendedName>
</protein>
<reference evidence="3 4" key="1">
    <citation type="submission" date="2018-10" db="EMBL/GenBank/DDBJ databases">
        <title>A high-quality apple genome assembly.</title>
        <authorList>
            <person name="Hu J."/>
        </authorList>
    </citation>
    <scope>NUCLEOTIDE SEQUENCE [LARGE SCALE GENOMIC DNA]</scope>
    <source>
        <strain evidence="4">cv. HFTH1</strain>
        <tissue evidence="3">Young leaf</tissue>
    </source>
</reference>
<dbReference type="PANTHER" id="PTHR17630">
    <property type="entry name" value="DIENELACTONE HYDROLASE"/>
    <property type="match status" value="1"/>
</dbReference>
<evidence type="ECO:0000313" key="3">
    <source>
        <dbReference type="EMBL" id="RXH72112.1"/>
    </source>
</evidence>
<dbReference type="Pfam" id="PF01738">
    <property type="entry name" value="DLH"/>
    <property type="match status" value="2"/>
</dbReference>
<feature type="region of interest" description="Disordered" evidence="1">
    <location>
        <begin position="1"/>
        <end position="20"/>
    </location>
</feature>
<gene>
    <name evidence="3" type="ORF">DVH24_025613</name>
</gene>
<dbReference type="InterPro" id="IPR002925">
    <property type="entry name" value="Dienelactn_hydro"/>
</dbReference>
<dbReference type="AlphaFoldDB" id="A0A498HQA9"/>